<keyword evidence="4 5" id="KW-0788">Thiol protease</keyword>
<protein>
    <recommendedName>
        <fullName evidence="5">Aminopeptidase</fullName>
    </recommendedName>
</protein>
<dbReference type="InterPro" id="IPR038765">
    <property type="entry name" value="Papain-like_cys_pep_sf"/>
</dbReference>
<dbReference type="InterPro" id="IPR004134">
    <property type="entry name" value="Peptidase_C1B"/>
</dbReference>
<dbReference type="InterPro" id="IPR025660">
    <property type="entry name" value="Pept_his_AS"/>
</dbReference>
<evidence type="ECO:0000256" key="3">
    <source>
        <dbReference type="ARBA" id="ARBA00022801"/>
    </source>
</evidence>
<gene>
    <name evidence="7" type="ORF">FD06_GL001070</name>
</gene>
<dbReference type="PROSITE" id="PS00639">
    <property type="entry name" value="THIOL_PROTEASE_HIS"/>
    <property type="match status" value="1"/>
</dbReference>
<accession>A0A0R2AQR8</accession>
<evidence type="ECO:0000313" key="8">
    <source>
        <dbReference type="Proteomes" id="UP000052012"/>
    </source>
</evidence>
<dbReference type="GO" id="GO:0005737">
    <property type="term" value="C:cytoplasm"/>
    <property type="evidence" value="ECO:0007669"/>
    <property type="project" value="UniProtKB-SubCell"/>
</dbReference>
<evidence type="ECO:0000256" key="5">
    <source>
        <dbReference type="PIRNR" id="PIRNR005700"/>
    </source>
</evidence>
<dbReference type="Gene3D" id="3.90.70.10">
    <property type="entry name" value="Cysteine proteinases"/>
    <property type="match status" value="1"/>
</dbReference>
<dbReference type="PIRSF" id="PIRSF005700">
    <property type="entry name" value="PepC"/>
    <property type="match status" value="1"/>
</dbReference>
<dbReference type="STRING" id="1423781.FD06_GL001070"/>
<feature type="active site" evidence="6">
    <location>
        <position position="388"/>
    </location>
</feature>
<keyword evidence="8" id="KW-1185">Reference proteome</keyword>
<comment type="subcellular location">
    <subcellularLocation>
        <location evidence="1">Cytoplasm</location>
    </subcellularLocation>
</comment>
<dbReference type="GO" id="GO:0006508">
    <property type="term" value="P:proteolysis"/>
    <property type="evidence" value="ECO:0007669"/>
    <property type="project" value="UniProtKB-KW"/>
</dbReference>
<dbReference type="PANTHER" id="PTHR10363">
    <property type="entry name" value="BLEOMYCIN HYDROLASE"/>
    <property type="match status" value="1"/>
</dbReference>
<evidence type="ECO:0000256" key="6">
    <source>
        <dbReference type="PIRSR" id="PIRSR005700-1"/>
    </source>
</evidence>
<sequence>MSDLIKSELTNEMLQDLRKQYASRPESSILERAVTQNGINNVAKDKDVKSKLNPVFSVEVETGKVSNQKRSGRCWLFSILNTLKHRFAKQYNVKDFELSQNYLFFWDKIERANIFYDRMIATAGLPTNDRTVEFYLAGPGTDGGQWAMAASLVQKYGVMPTSAFPETNVSENTTDLNEVLNLKLRRDGMNLRNMVNNDATDEEINNSRDKMLSEVYRIAGYTLGVPPKTFDFEYRDDKKKYHLDEKLTPKSFYAKYFSDVDLDDYVVLSNSPDKAMNKTYSMSAQNNVVGGTNIEFLNLSMPELKAAAIKQLKAGETVWFGNDVTRQLSRKEGFLDADLYHYDELFDLNLSMTKAERLEYHQAEVSHAMTLTGVDLVNDQPTKWKIENSWGEKNGVNGYFVMADNWMDEYVYEVVVNKKFLNDDQRELLNQAPEELKPWDSLA</sequence>
<dbReference type="CDD" id="cd00585">
    <property type="entry name" value="Peptidase_C1B"/>
    <property type="match status" value="1"/>
</dbReference>
<feature type="active site" evidence="6">
    <location>
        <position position="74"/>
    </location>
</feature>
<evidence type="ECO:0000256" key="2">
    <source>
        <dbReference type="ARBA" id="ARBA00022670"/>
    </source>
</evidence>
<evidence type="ECO:0000256" key="4">
    <source>
        <dbReference type="ARBA" id="ARBA00022807"/>
    </source>
</evidence>
<evidence type="ECO:0000256" key="1">
    <source>
        <dbReference type="ARBA" id="ARBA00004496"/>
    </source>
</evidence>
<dbReference type="RefSeq" id="WP_420834744.1">
    <property type="nucleotide sequence ID" value="NZ_AYYQ01000003.1"/>
</dbReference>
<dbReference type="PANTHER" id="PTHR10363:SF2">
    <property type="entry name" value="BLEOMYCIN HYDROLASE"/>
    <property type="match status" value="1"/>
</dbReference>
<name>A0A0R2AQR8_9LACO</name>
<dbReference type="Pfam" id="PF03051">
    <property type="entry name" value="Peptidase_C1_2"/>
    <property type="match status" value="1"/>
</dbReference>
<dbReference type="PATRIC" id="fig|1423781.4.peg.1110"/>
<comment type="caution">
    <text evidence="7">The sequence shown here is derived from an EMBL/GenBank/DDBJ whole genome shotgun (WGS) entry which is preliminary data.</text>
</comment>
<proteinExistence type="inferred from homology"/>
<evidence type="ECO:0000313" key="7">
    <source>
        <dbReference type="EMBL" id="KRM69582.1"/>
    </source>
</evidence>
<dbReference type="EMBL" id="AYYQ01000003">
    <property type="protein sequence ID" value="KRM69582.1"/>
    <property type="molecule type" value="Genomic_DNA"/>
</dbReference>
<dbReference type="Proteomes" id="UP000052012">
    <property type="component" value="Unassembled WGS sequence"/>
</dbReference>
<comment type="similarity">
    <text evidence="5">Belongs to the peptidase C1 family.</text>
</comment>
<reference evidence="7 8" key="1">
    <citation type="journal article" date="2015" name="Genome Announc.">
        <title>Expanding the biotechnology potential of lactobacilli through comparative genomics of 213 strains and associated genera.</title>
        <authorList>
            <person name="Sun Z."/>
            <person name="Harris H.M."/>
            <person name="McCann A."/>
            <person name="Guo C."/>
            <person name="Argimon S."/>
            <person name="Zhang W."/>
            <person name="Yang X."/>
            <person name="Jeffery I.B."/>
            <person name="Cooney J.C."/>
            <person name="Kagawa T.F."/>
            <person name="Liu W."/>
            <person name="Song Y."/>
            <person name="Salvetti E."/>
            <person name="Wrobel A."/>
            <person name="Rasinkangas P."/>
            <person name="Parkhill J."/>
            <person name="Rea M.C."/>
            <person name="O'Sullivan O."/>
            <person name="Ritari J."/>
            <person name="Douillard F.P."/>
            <person name="Paul Ross R."/>
            <person name="Yang R."/>
            <person name="Briner A.E."/>
            <person name="Felis G.E."/>
            <person name="de Vos W.M."/>
            <person name="Barrangou R."/>
            <person name="Klaenhammer T.R."/>
            <person name="Caufield P.W."/>
            <person name="Cui Y."/>
            <person name="Zhang H."/>
            <person name="O'Toole P.W."/>
        </authorList>
    </citation>
    <scope>NUCLEOTIDE SEQUENCE [LARGE SCALE GENOMIC DNA]</scope>
    <source>
        <strain evidence="7 8">DSM 23829</strain>
    </source>
</reference>
<feature type="active site" evidence="6">
    <location>
        <position position="367"/>
    </location>
</feature>
<keyword evidence="2 5" id="KW-0645">Protease</keyword>
<dbReference type="GO" id="GO:0070005">
    <property type="term" value="F:cysteine-type aminopeptidase activity"/>
    <property type="evidence" value="ECO:0007669"/>
    <property type="project" value="InterPro"/>
</dbReference>
<dbReference type="GO" id="GO:0043418">
    <property type="term" value="P:homocysteine catabolic process"/>
    <property type="evidence" value="ECO:0007669"/>
    <property type="project" value="TreeGrafter"/>
</dbReference>
<keyword evidence="5 7" id="KW-0031">Aminopeptidase</keyword>
<organism evidence="7 8">
    <name type="scientific">Apilactobacillus ozensis DSM 23829 = JCM 17196</name>
    <dbReference type="NCBI Taxonomy" id="1423781"/>
    <lineage>
        <taxon>Bacteria</taxon>
        <taxon>Bacillati</taxon>
        <taxon>Bacillota</taxon>
        <taxon>Bacilli</taxon>
        <taxon>Lactobacillales</taxon>
        <taxon>Lactobacillaceae</taxon>
        <taxon>Apilactobacillus</taxon>
    </lineage>
</organism>
<dbReference type="GO" id="GO:0009636">
    <property type="term" value="P:response to toxic substance"/>
    <property type="evidence" value="ECO:0007669"/>
    <property type="project" value="TreeGrafter"/>
</dbReference>
<keyword evidence="3 5" id="KW-0378">Hydrolase</keyword>
<dbReference type="AlphaFoldDB" id="A0A0R2AQR8"/>
<dbReference type="SUPFAM" id="SSF54001">
    <property type="entry name" value="Cysteine proteinases"/>
    <property type="match status" value="1"/>
</dbReference>